<accession>A0AAW1HT49</accession>
<reference evidence="1 2" key="1">
    <citation type="journal article" date="2024" name="BMC Genomics">
        <title>De novo assembly and annotation of Popillia japonica's genome with initial clues to its potential as an invasive pest.</title>
        <authorList>
            <person name="Cucini C."/>
            <person name="Boschi S."/>
            <person name="Funari R."/>
            <person name="Cardaioli E."/>
            <person name="Iannotti N."/>
            <person name="Marturano G."/>
            <person name="Paoli F."/>
            <person name="Bruttini M."/>
            <person name="Carapelli A."/>
            <person name="Frati F."/>
            <person name="Nardi F."/>
        </authorList>
    </citation>
    <scope>NUCLEOTIDE SEQUENCE [LARGE SCALE GENOMIC DNA]</scope>
    <source>
        <strain evidence="1">DMR45628</strain>
    </source>
</reference>
<evidence type="ECO:0000313" key="1">
    <source>
        <dbReference type="EMBL" id="KAK9679827.1"/>
    </source>
</evidence>
<comment type="caution">
    <text evidence="1">The sequence shown here is derived from an EMBL/GenBank/DDBJ whole genome shotgun (WGS) entry which is preliminary data.</text>
</comment>
<protein>
    <submittedName>
        <fullName evidence="1">Uncharacterized protein</fullName>
    </submittedName>
</protein>
<organism evidence="1 2">
    <name type="scientific">Popillia japonica</name>
    <name type="common">Japanese beetle</name>
    <dbReference type="NCBI Taxonomy" id="7064"/>
    <lineage>
        <taxon>Eukaryota</taxon>
        <taxon>Metazoa</taxon>
        <taxon>Ecdysozoa</taxon>
        <taxon>Arthropoda</taxon>
        <taxon>Hexapoda</taxon>
        <taxon>Insecta</taxon>
        <taxon>Pterygota</taxon>
        <taxon>Neoptera</taxon>
        <taxon>Endopterygota</taxon>
        <taxon>Coleoptera</taxon>
        <taxon>Polyphaga</taxon>
        <taxon>Scarabaeiformia</taxon>
        <taxon>Scarabaeidae</taxon>
        <taxon>Rutelinae</taxon>
        <taxon>Popillia</taxon>
    </lineage>
</organism>
<dbReference type="EMBL" id="JASPKY010000969">
    <property type="protein sequence ID" value="KAK9679827.1"/>
    <property type="molecule type" value="Genomic_DNA"/>
</dbReference>
<gene>
    <name evidence="1" type="ORF">QE152_g39684</name>
</gene>
<name>A0AAW1HT49_POPJA</name>
<sequence length="137" mass="15641">MKTSNFHSENITPGVIRIAVTNKPLLDHFFRQPAKDTPIHSSNSHIYYRGMCACLFYTNIRDISRATGRYPRIYPGTTTHAYARAPFQTETVEQNPSSSIYCMFACGSPTRINLKLNDGPRRKGGWQHAYWPVYPVV</sequence>
<evidence type="ECO:0000313" key="2">
    <source>
        <dbReference type="Proteomes" id="UP001458880"/>
    </source>
</evidence>
<proteinExistence type="predicted"/>
<dbReference type="Proteomes" id="UP001458880">
    <property type="component" value="Unassembled WGS sequence"/>
</dbReference>
<keyword evidence="2" id="KW-1185">Reference proteome</keyword>
<dbReference type="AlphaFoldDB" id="A0AAW1HT49"/>